<dbReference type="Pfam" id="PF16267">
    <property type="entry name" value="DUF4920"/>
    <property type="match status" value="1"/>
</dbReference>
<sequence length="155" mass="16839">MKKLALFTLLTLFSAVAGAQKHEPLPHGMVYGNKPDTAAMMQASKLEDFMGKKTRITTAIAGKVLRVTKPKGGWFEMDAGNGRIISAHFYNAGISIPRALAGRTVIISGIAAKQFIADDMQHLAGDTVSGKKQHRVKTNPKRVVTFEVKGMMIDQ</sequence>
<reference evidence="2 3" key="1">
    <citation type="submission" date="2018-05" db="EMBL/GenBank/DDBJ databases">
        <title>Genomic Encyclopedia of Archaeal and Bacterial Type Strains, Phase II (KMG-II): from individual species to whole genera.</title>
        <authorList>
            <person name="Goeker M."/>
        </authorList>
    </citation>
    <scope>NUCLEOTIDE SEQUENCE [LARGE SCALE GENOMIC DNA]</scope>
    <source>
        <strain evidence="2 3">DSM 19975</strain>
    </source>
</reference>
<dbReference type="EMBL" id="QGHA01000013">
    <property type="protein sequence ID" value="PWK71412.1"/>
    <property type="molecule type" value="Genomic_DNA"/>
</dbReference>
<keyword evidence="3" id="KW-1185">Reference proteome</keyword>
<evidence type="ECO:0000313" key="3">
    <source>
        <dbReference type="Proteomes" id="UP000245678"/>
    </source>
</evidence>
<organism evidence="2 3">
    <name type="scientific">Mucilaginibacter oryzae</name>
    <dbReference type="NCBI Taxonomy" id="468058"/>
    <lineage>
        <taxon>Bacteria</taxon>
        <taxon>Pseudomonadati</taxon>
        <taxon>Bacteroidota</taxon>
        <taxon>Sphingobacteriia</taxon>
        <taxon>Sphingobacteriales</taxon>
        <taxon>Sphingobacteriaceae</taxon>
        <taxon>Mucilaginibacter</taxon>
    </lineage>
</organism>
<protein>
    <submittedName>
        <fullName evidence="2">Uncharacterized protein DUF4920</fullName>
    </submittedName>
</protein>
<feature type="chain" id="PRO_5016455134" evidence="1">
    <location>
        <begin position="20"/>
        <end position="155"/>
    </location>
</feature>
<evidence type="ECO:0000313" key="2">
    <source>
        <dbReference type="EMBL" id="PWK71412.1"/>
    </source>
</evidence>
<dbReference type="AlphaFoldDB" id="A0A316H1F3"/>
<proteinExistence type="predicted"/>
<evidence type="ECO:0000256" key="1">
    <source>
        <dbReference type="SAM" id="SignalP"/>
    </source>
</evidence>
<comment type="caution">
    <text evidence="2">The sequence shown here is derived from an EMBL/GenBank/DDBJ whole genome shotgun (WGS) entry which is preliminary data.</text>
</comment>
<name>A0A316H1F3_9SPHI</name>
<keyword evidence="1" id="KW-0732">Signal</keyword>
<accession>A0A316H1F3</accession>
<dbReference type="RefSeq" id="WP_109609778.1">
    <property type="nucleotide sequence ID" value="NZ_QGHA01000013.1"/>
</dbReference>
<dbReference type="InterPro" id="IPR032577">
    <property type="entry name" value="DUF4920"/>
</dbReference>
<dbReference type="Proteomes" id="UP000245678">
    <property type="component" value="Unassembled WGS sequence"/>
</dbReference>
<gene>
    <name evidence="2" type="ORF">LX99_04435</name>
</gene>
<feature type="signal peptide" evidence="1">
    <location>
        <begin position="1"/>
        <end position="19"/>
    </location>
</feature>